<sequence>MSQSWKAHMTALLWETYLTLLGLILTPPLVATLTCIFTPTLFWRPIAKLLSPLLRPDLAAMLSCPSSVFAQVDDSYCKAKSMNVLEITVQGRLDLDEFINHIHTKWISCRDDDSVNLRYPELQQYPVNWAGYKFWKWEDNFTLKRHIRSVNKITTRSELTQIGVELMSGLFPEETSPWDLTLVPTIDGEKEVTVIIFRLHHLLGDGFAIHFLFQRMWGSDRPIPIIKPTPKAAPWTWRQAKYVALFPFKAARMIGELAHFTVTKATFKVPEAQKGLKWSLALGTPISSGKIIKVKNHFKVSFTAVLFSAVAGGLRRFILTEYKNGSTVPNIIPTVTTVLAGGRHPDKMCNQFSFALASYPVGISDPIEQLHAMDRNLNAVSDSPASVISNLFDLRYYAFVLLGSHVNWVGRLVNVYPYASLATSYYPFGFSPEWNVFGNRVSQLTFYLKLQQGQQGGMICISSFGDSVQINPVFNANLVSTEEAVKLAAYIEEQVLALEAAALTTRENKKHA</sequence>
<dbReference type="GO" id="GO:0019432">
    <property type="term" value="P:triglyceride biosynthetic process"/>
    <property type="evidence" value="ECO:0007669"/>
    <property type="project" value="TreeGrafter"/>
</dbReference>
<dbReference type="OMA" id="GMICISS"/>
<feature type="transmembrane region" description="Helical" evidence="1">
    <location>
        <begin position="20"/>
        <end position="43"/>
    </location>
</feature>
<dbReference type="AlphaFoldDB" id="A0A226DWC5"/>
<accession>A0A226DWC5</accession>
<keyword evidence="1" id="KW-0472">Membrane</keyword>
<evidence type="ECO:0000256" key="1">
    <source>
        <dbReference type="SAM" id="Phobius"/>
    </source>
</evidence>
<protein>
    <recommendedName>
        <fullName evidence="4">Diacylglycerol O-acyltransferase</fullName>
    </recommendedName>
</protein>
<name>A0A226DWC5_FOLCA</name>
<evidence type="ECO:0008006" key="4">
    <source>
        <dbReference type="Google" id="ProtNLM"/>
    </source>
</evidence>
<dbReference type="OrthoDB" id="619536at2759"/>
<evidence type="ECO:0000313" key="3">
    <source>
        <dbReference type="Proteomes" id="UP000198287"/>
    </source>
</evidence>
<keyword evidence="3" id="KW-1185">Reference proteome</keyword>
<gene>
    <name evidence="2" type="ORF">Fcan01_15474</name>
</gene>
<organism evidence="2 3">
    <name type="scientific">Folsomia candida</name>
    <name type="common">Springtail</name>
    <dbReference type="NCBI Taxonomy" id="158441"/>
    <lineage>
        <taxon>Eukaryota</taxon>
        <taxon>Metazoa</taxon>
        <taxon>Ecdysozoa</taxon>
        <taxon>Arthropoda</taxon>
        <taxon>Hexapoda</taxon>
        <taxon>Collembola</taxon>
        <taxon>Entomobryomorpha</taxon>
        <taxon>Isotomoidea</taxon>
        <taxon>Isotomidae</taxon>
        <taxon>Proisotominae</taxon>
        <taxon>Folsomia</taxon>
    </lineage>
</organism>
<dbReference type="PANTHER" id="PTHR31650">
    <property type="entry name" value="O-ACYLTRANSFERASE (WSD1-LIKE) FAMILY PROTEIN"/>
    <property type="match status" value="1"/>
</dbReference>
<keyword evidence="1" id="KW-0812">Transmembrane</keyword>
<dbReference type="EMBL" id="LNIX01000010">
    <property type="protein sequence ID" value="OXA49328.1"/>
    <property type="molecule type" value="Genomic_DNA"/>
</dbReference>
<dbReference type="Proteomes" id="UP000198287">
    <property type="component" value="Unassembled WGS sequence"/>
</dbReference>
<dbReference type="InterPro" id="IPR045034">
    <property type="entry name" value="O-acyltransferase_WSD1-like"/>
</dbReference>
<dbReference type="PANTHER" id="PTHR31650:SF1">
    <property type="entry name" value="WAX ESTER SYNTHASE_DIACYLGLYCEROL ACYLTRANSFERASE 4-RELATED"/>
    <property type="match status" value="1"/>
</dbReference>
<dbReference type="GO" id="GO:0008374">
    <property type="term" value="F:O-acyltransferase activity"/>
    <property type="evidence" value="ECO:0007669"/>
    <property type="project" value="InterPro"/>
</dbReference>
<dbReference type="GO" id="GO:0005886">
    <property type="term" value="C:plasma membrane"/>
    <property type="evidence" value="ECO:0007669"/>
    <property type="project" value="TreeGrafter"/>
</dbReference>
<reference evidence="2 3" key="1">
    <citation type="submission" date="2015-12" db="EMBL/GenBank/DDBJ databases">
        <title>The genome of Folsomia candida.</title>
        <authorList>
            <person name="Faddeeva A."/>
            <person name="Derks M.F."/>
            <person name="Anvar Y."/>
            <person name="Smit S."/>
            <person name="Van Straalen N."/>
            <person name="Roelofs D."/>
        </authorList>
    </citation>
    <scope>NUCLEOTIDE SEQUENCE [LARGE SCALE GENOMIC DNA]</scope>
    <source>
        <strain evidence="2 3">VU population</strain>
        <tissue evidence="2">Whole body</tissue>
    </source>
</reference>
<proteinExistence type="predicted"/>
<keyword evidence="1" id="KW-1133">Transmembrane helix</keyword>
<comment type="caution">
    <text evidence="2">The sequence shown here is derived from an EMBL/GenBank/DDBJ whole genome shotgun (WGS) entry which is preliminary data.</text>
</comment>
<evidence type="ECO:0000313" key="2">
    <source>
        <dbReference type="EMBL" id="OXA49328.1"/>
    </source>
</evidence>